<gene>
    <name evidence="5" type="ORF">ACFQO7_16335</name>
</gene>
<sequence>MRTTIAPTAALLLAIGFLPPVSAAQTTWGRPAAVEADQTSRPATEPQAPEPRVSGGWRWPLAGTPRLVRGFDPPPRPWLPGHRGVDLAASPGWPVLAAGGGTVVYAGVLAGRGVVSVDHPGGLRTTYEPVDALVEAGDVVAAGSTIGLLAAGHPGCSASACLHWGLRRGSLYLDPLAVLGLARVRLLPGGGALRLTIFASPVSRVAGPAGPRRAARSRRRCCRSGR</sequence>
<name>A0ABW2GVX2_9ACTN</name>
<evidence type="ECO:0000256" key="2">
    <source>
        <dbReference type="SAM" id="MobiDB-lite"/>
    </source>
</evidence>
<feature type="signal peptide" evidence="3">
    <location>
        <begin position="1"/>
        <end position="23"/>
    </location>
</feature>
<dbReference type="PANTHER" id="PTHR21666">
    <property type="entry name" value="PEPTIDASE-RELATED"/>
    <property type="match status" value="1"/>
</dbReference>
<dbReference type="RefSeq" id="WP_376807116.1">
    <property type="nucleotide sequence ID" value="NZ_JBHTAC010000014.1"/>
</dbReference>
<keyword evidence="6" id="KW-1185">Reference proteome</keyword>
<evidence type="ECO:0000256" key="1">
    <source>
        <dbReference type="ARBA" id="ARBA00022729"/>
    </source>
</evidence>
<dbReference type="Pfam" id="PF01551">
    <property type="entry name" value="Peptidase_M23"/>
    <property type="match status" value="1"/>
</dbReference>
<dbReference type="InterPro" id="IPR050570">
    <property type="entry name" value="Cell_wall_metabolism_enzyme"/>
</dbReference>
<evidence type="ECO:0000313" key="6">
    <source>
        <dbReference type="Proteomes" id="UP001596392"/>
    </source>
</evidence>
<protein>
    <submittedName>
        <fullName evidence="5">Murein hydrolase activator EnvC family protein</fullName>
    </submittedName>
</protein>
<comment type="caution">
    <text evidence="5">The sequence shown here is derived from an EMBL/GenBank/DDBJ whole genome shotgun (WGS) entry which is preliminary data.</text>
</comment>
<dbReference type="Gene3D" id="2.70.70.10">
    <property type="entry name" value="Glucose Permease (Domain IIA)"/>
    <property type="match status" value="1"/>
</dbReference>
<dbReference type="CDD" id="cd12797">
    <property type="entry name" value="M23_peptidase"/>
    <property type="match status" value="1"/>
</dbReference>
<dbReference type="InterPro" id="IPR011055">
    <property type="entry name" value="Dup_hybrid_motif"/>
</dbReference>
<dbReference type="PANTHER" id="PTHR21666:SF289">
    <property type="entry name" value="L-ALA--D-GLU ENDOPEPTIDASE"/>
    <property type="match status" value="1"/>
</dbReference>
<dbReference type="EMBL" id="JBHTAC010000014">
    <property type="protein sequence ID" value="MFC7244040.1"/>
    <property type="molecule type" value="Genomic_DNA"/>
</dbReference>
<dbReference type="InterPro" id="IPR016047">
    <property type="entry name" value="M23ase_b-sheet_dom"/>
</dbReference>
<organism evidence="5 6">
    <name type="scientific">Catellatospora aurea</name>
    <dbReference type="NCBI Taxonomy" id="1337874"/>
    <lineage>
        <taxon>Bacteria</taxon>
        <taxon>Bacillati</taxon>
        <taxon>Actinomycetota</taxon>
        <taxon>Actinomycetes</taxon>
        <taxon>Micromonosporales</taxon>
        <taxon>Micromonosporaceae</taxon>
        <taxon>Catellatospora</taxon>
    </lineage>
</organism>
<dbReference type="Proteomes" id="UP001596392">
    <property type="component" value="Unassembled WGS sequence"/>
</dbReference>
<proteinExistence type="predicted"/>
<feature type="region of interest" description="Disordered" evidence="2">
    <location>
        <begin position="31"/>
        <end position="59"/>
    </location>
</feature>
<evidence type="ECO:0000256" key="3">
    <source>
        <dbReference type="SAM" id="SignalP"/>
    </source>
</evidence>
<feature type="chain" id="PRO_5045378722" evidence="3">
    <location>
        <begin position="24"/>
        <end position="226"/>
    </location>
</feature>
<reference evidence="6" key="1">
    <citation type="journal article" date="2019" name="Int. J. Syst. Evol. Microbiol.">
        <title>The Global Catalogue of Microorganisms (GCM) 10K type strain sequencing project: providing services to taxonomists for standard genome sequencing and annotation.</title>
        <authorList>
            <consortium name="The Broad Institute Genomics Platform"/>
            <consortium name="The Broad Institute Genome Sequencing Center for Infectious Disease"/>
            <person name="Wu L."/>
            <person name="Ma J."/>
        </authorList>
    </citation>
    <scope>NUCLEOTIDE SEQUENCE [LARGE SCALE GENOMIC DNA]</scope>
    <source>
        <strain evidence="6">CGMCC 1.9106</strain>
    </source>
</reference>
<dbReference type="GO" id="GO:0016787">
    <property type="term" value="F:hydrolase activity"/>
    <property type="evidence" value="ECO:0007669"/>
    <property type="project" value="UniProtKB-KW"/>
</dbReference>
<evidence type="ECO:0000259" key="4">
    <source>
        <dbReference type="Pfam" id="PF01551"/>
    </source>
</evidence>
<feature type="domain" description="M23ase beta-sheet core" evidence="4">
    <location>
        <begin position="81"/>
        <end position="175"/>
    </location>
</feature>
<keyword evidence="5" id="KW-0378">Hydrolase</keyword>
<dbReference type="SUPFAM" id="SSF51261">
    <property type="entry name" value="Duplicated hybrid motif"/>
    <property type="match status" value="1"/>
</dbReference>
<evidence type="ECO:0000313" key="5">
    <source>
        <dbReference type="EMBL" id="MFC7244040.1"/>
    </source>
</evidence>
<keyword evidence="1 3" id="KW-0732">Signal</keyword>
<accession>A0ABW2GVX2</accession>